<evidence type="ECO:0000313" key="3">
    <source>
        <dbReference type="Proteomes" id="UP000016931"/>
    </source>
</evidence>
<evidence type="ECO:0000256" key="1">
    <source>
        <dbReference type="SAM" id="MobiDB-lite"/>
    </source>
</evidence>
<dbReference type="RefSeq" id="XP_016760472.1">
    <property type="nucleotide sequence ID" value="XM_016900765.1"/>
</dbReference>
<dbReference type="EMBL" id="KB456265">
    <property type="protein sequence ID" value="EMF12351.1"/>
    <property type="molecule type" value="Genomic_DNA"/>
</dbReference>
<evidence type="ECO:0000313" key="2">
    <source>
        <dbReference type="EMBL" id="EMF12351.1"/>
    </source>
</evidence>
<reference evidence="2 3" key="1">
    <citation type="journal article" date="2012" name="PLoS Pathog.">
        <title>Diverse lifestyles and strategies of plant pathogenesis encoded in the genomes of eighteen Dothideomycetes fungi.</title>
        <authorList>
            <person name="Ohm R.A."/>
            <person name="Feau N."/>
            <person name="Henrissat B."/>
            <person name="Schoch C.L."/>
            <person name="Horwitz B.A."/>
            <person name="Barry K.W."/>
            <person name="Condon B.J."/>
            <person name="Copeland A.C."/>
            <person name="Dhillon B."/>
            <person name="Glaser F."/>
            <person name="Hesse C.N."/>
            <person name="Kosti I."/>
            <person name="LaButti K."/>
            <person name="Lindquist E.A."/>
            <person name="Lucas S."/>
            <person name="Salamov A.A."/>
            <person name="Bradshaw R.E."/>
            <person name="Ciuffetti L."/>
            <person name="Hamelin R.C."/>
            <person name="Kema G.H.J."/>
            <person name="Lawrence C."/>
            <person name="Scott J.A."/>
            <person name="Spatafora J.W."/>
            <person name="Turgeon B.G."/>
            <person name="de Wit P.J.G.M."/>
            <person name="Zhong S."/>
            <person name="Goodwin S.B."/>
            <person name="Grigoriev I.V."/>
        </authorList>
    </citation>
    <scope>NUCLEOTIDE SEQUENCE [LARGE SCALE GENOMIC DNA]</scope>
    <source>
        <strain evidence="2 3">SO2202</strain>
    </source>
</reference>
<keyword evidence="3" id="KW-1185">Reference proteome</keyword>
<protein>
    <submittedName>
        <fullName evidence="2">Uncharacterized protein</fullName>
    </submittedName>
</protein>
<gene>
    <name evidence="2" type="ORF">SEPMUDRAFT_109107</name>
</gene>
<dbReference type="GeneID" id="27897902"/>
<feature type="region of interest" description="Disordered" evidence="1">
    <location>
        <begin position="61"/>
        <end position="127"/>
    </location>
</feature>
<dbReference type="AlphaFoldDB" id="N1QLT8"/>
<accession>N1QLT8</accession>
<name>N1QLT8_SPHMS</name>
<proteinExistence type="predicted"/>
<feature type="compositionally biased region" description="Basic and acidic residues" evidence="1">
    <location>
        <begin position="74"/>
        <end position="85"/>
    </location>
</feature>
<feature type="compositionally biased region" description="Basic and acidic residues" evidence="1">
    <location>
        <begin position="113"/>
        <end position="122"/>
    </location>
</feature>
<dbReference type="HOGENOM" id="CLU_427698_0_0_1"/>
<organism evidence="2 3">
    <name type="scientific">Sphaerulina musiva (strain SO2202)</name>
    <name type="common">Poplar stem canker fungus</name>
    <name type="synonym">Septoria musiva</name>
    <dbReference type="NCBI Taxonomy" id="692275"/>
    <lineage>
        <taxon>Eukaryota</taxon>
        <taxon>Fungi</taxon>
        <taxon>Dikarya</taxon>
        <taxon>Ascomycota</taxon>
        <taxon>Pezizomycotina</taxon>
        <taxon>Dothideomycetes</taxon>
        <taxon>Dothideomycetidae</taxon>
        <taxon>Mycosphaerellales</taxon>
        <taxon>Mycosphaerellaceae</taxon>
        <taxon>Sphaerulina</taxon>
    </lineage>
</organism>
<sequence>MNSPESPKLQVPHCATCSCSVQTSGNTRRLVRVLNTESIATASTTPCYTGADIRYCSANNESETIDSRPPNHGVPEKEHAGPLESRDEDEEERDNGQLIEQRDSSHEIGQAEAEGHTSEVLHRTTHGRWGSENVLEAEDLVDQARHVGEYASETVPLGAYESGSYGVSNRRMVPGSTAGIDMQRNTFSDCETVSVLLEDVPTTTMSLGTHLETEDASGTGPNYGQQHRHLSPTTPTCTFPTHNKEFASSINVGLESPAPSPEVVASDNSKIWLVSEAQARGISLSESMVEHWYKYAKEATTLQAIKSLQEYLRFARQHLDAESSNRIELPELLTTQQSPTYTDEVAATDLALAEKTFRSCQRAKTIGNQAVLCQRLCLANLYRLNERAKAQNARSWGFRETLFRCCYPEFTESGDLRSLTGTARTALNRMTRDIHFGAKICRFSDRGPTPEVVLLLQPAIPDTFLRKLTAPQMDLWADLVYRLASLNSGILRCLWDATFMVVNHAVDLSRYRFPLEKMTIEVQCGMDTISQETIEALLRPVPISSQLSSPACDEMNSAEWPEGFQLVDGTSESSVDESADDHPMPLDNCFDTVPQRPSMPPAVVPNSSSFGEYNELYWSMDAFEHSDWNMVSRLCRGDVG</sequence>
<dbReference type="Proteomes" id="UP000016931">
    <property type="component" value="Unassembled WGS sequence"/>
</dbReference>